<dbReference type="PANTHER" id="PTHR10587">
    <property type="entry name" value="GLYCOSYL TRANSFERASE-RELATED"/>
    <property type="match status" value="1"/>
</dbReference>
<evidence type="ECO:0000256" key="3">
    <source>
        <dbReference type="SAM" id="Phobius"/>
    </source>
</evidence>
<organism evidence="6 7">
    <name type="scientific">Domibacillus enclensis</name>
    <dbReference type="NCBI Taxonomy" id="1017273"/>
    <lineage>
        <taxon>Bacteria</taxon>
        <taxon>Bacillati</taxon>
        <taxon>Bacillota</taxon>
        <taxon>Bacilli</taxon>
        <taxon>Bacillales</taxon>
        <taxon>Bacillaceae</taxon>
        <taxon>Domibacillus</taxon>
    </lineage>
</organism>
<keyword evidence="3" id="KW-0812">Transmembrane</keyword>
<keyword evidence="8" id="KW-1185">Reference proteome</keyword>
<name>A0A1N6TUN5_9BACI</name>
<accession>A0A1N6TUN5</accession>
<evidence type="ECO:0000256" key="2">
    <source>
        <dbReference type="ARBA" id="ARBA00022801"/>
    </source>
</evidence>
<dbReference type="STRING" id="1017273.SAMN05443094_10382"/>
<reference evidence="5" key="3">
    <citation type="submission" date="2017-03" db="EMBL/GenBank/DDBJ databases">
        <authorList>
            <person name="Dastager S.G."/>
            <person name="Neurgaonkar P.S."/>
            <person name="Dharne M.S."/>
        </authorList>
    </citation>
    <scope>NUCLEOTIDE SEQUENCE</scope>
    <source>
        <strain evidence="5">DSM 25145</strain>
    </source>
</reference>
<dbReference type="GO" id="GO:0005975">
    <property type="term" value="P:carbohydrate metabolic process"/>
    <property type="evidence" value="ECO:0007669"/>
    <property type="project" value="InterPro"/>
</dbReference>
<dbReference type="Gene3D" id="3.20.20.370">
    <property type="entry name" value="Glycoside hydrolase/deacetylase"/>
    <property type="match status" value="1"/>
</dbReference>
<reference evidence="6 7" key="1">
    <citation type="submission" date="2017-01" db="EMBL/GenBank/DDBJ databases">
        <authorList>
            <person name="Mah S.A."/>
            <person name="Swanson W.J."/>
            <person name="Moy G.W."/>
            <person name="Vacquier V.D."/>
        </authorList>
    </citation>
    <scope>NUCLEOTIDE SEQUENCE [LARGE SCALE GENOMIC DNA]</scope>
    <source>
        <strain evidence="6 7">NIO-1016</strain>
    </source>
</reference>
<dbReference type="Gene3D" id="3.30.565.40">
    <property type="entry name" value="Fervidobacterium nodosum Rt17-B1 like"/>
    <property type="match status" value="1"/>
</dbReference>
<keyword evidence="3" id="KW-0472">Membrane</keyword>
<dbReference type="GO" id="GO:0016020">
    <property type="term" value="C:membrane"/>
    <property type="evidence" value="ECO:0007669"/>
    <property type="project" value="TreeGrafter"/>
</dbReference>
<dbReference type="GO" id="GO:0016810">
    <property type="term" value="F:hydrolase activity, acting on carbon-nitrogen (but not peptide) bonds"/>
    <property type="evidence" value="ECO:0007669"/>
    <property type="project" value="InterPro"/>
</dbReference>
<protein>
    <submittedName>
        <fullName evidence="6">Peptidoglycan/xylan/chitin deacetylase, PgdA/CDA1 family</fullName>
    </submittedName>
</protein>
<proteinExistence type="predicted"/>
<dbReference type="AlphaFoldDB" id="A0A1N6TUN5"/>
<evidence type="ECO:0000256" key="1">
    <source>
        <dbReference type="ARBA" id="ARBA00022723"/>
    </source>
</evidence>
<evidence type="ECO:0000313" key="8">
    <source>
        <dbReference type="Proteomes" id="UP000215545"/>
    </source>
</evidence>
<evidence type="ECO:0000313" key="6">
    <source>
        <dbReference type="EMBL" id="SIQ57063.1"/>
    </source>
</evidence>
<evidence type="ECO:0000259" key="4">
    <source>
        <dbReference type="PROSITE" id="PS51677"/>
    </source>
</evidence>
<dbReference type="InterPro" id="IPR050248">
    <property type="entry name" value="Polysacc_deacetylase_ArnD"/>
</dbReference>
<dbReference type="Proteomes" id="UP000186385">
    <property type="component" value="Unassembled WGS sequence"/>
</dbReference>
<reference evidence="8" key="2">
    <citation type="submission" date="2017-03" db="EMBL/GenBank/DDBJ databases">
        <title>Bacillus sp. V-88(T) DSM27956, whole genome shotgun sequencing project.</title>
        <authorList>
            <person name="Dastager S.G."/>
            <person name="Neurgaonkar P.S."/>
            <person name="Dharne M.S."/>
        </authorList>
    </citation>
    <scope>NUCLEOTIDE SEQUENCE [LARGE SCALE GENOMIC DNA]</scope>
    <source>
        <strain evidence="8">DSM 25145</strain>
    </source>
</reference>
<evidence type="ECO:0000313" key="7">
    <source>
        <dbReference type="Proteomes" id="UP000186385"/>
    </source>
</evidence>
<dbReference type="CDD" id="cd10954">
    <property type="entry name" value="CE4_CtAXE_like"/>
    <property type="match status" value="1"/>
</dbReference>
<dbReference type="PANTHER" id="PTHR10587:SF133">
    <property type="entry name" value="CHITIN DEACETYLASE 1-RELATED"/>
    <property type="match status" value="1"/>
</dbReference>
<dbReference type="InterPro" id="IPR011330">
    <property type="entry name" value="Glyco_hydro/deAcase_b/a-brl"/>
</dbReference>
<dbReference type="Proteomes" id="UP000215545">
    <property type="component" value="Unassembled WGS sequence"/>
</dbReference>
<dbReference type="Pfam" id="PF01522">
    <property type="entry name" value="Polysacc_deac_1"/>
    <property type="match status" value="1"/>
</dbReference>
<keyword evidence="2" id="KW-0378">Hydrolase</keyword>
<dbReference type="GO" id="GO:0046872">
    <property type="term" value="F:metal ion binding"/>
    <property type="evidence" value="ECO:0007669"/>
    <property type="project" value="UniProtKB-KW"/>
</dbReference>
<dbReference type="OrthoDB" id="9812065at2"/>
<dbReference type="InterPro" id="IPR002509">
    <property type="entry name" value="NODB_dom"/>
</dbReference>
<dbReference type="SUPFAM" id="SSF88713">
    <property type="entry name" value="Glycoside hydrolase/deacetylase"/>
    <property type="match status" value="1"/>
</dbReference>
<evidence type="ECO:0000313" key="5">
    <source>
        <dbReference type="EMBL" id="OXS78361.1"/>
    </source>
</evidence>
<dbReference type="EMBL" id="MWSK01000003">
    <property type="protein sequence ID" value="OXS78361.1"/>
    <property type="molecule type" value="Genomic_DNA"/>
</dbReference>
<sequence>MEGASKKSVIVGDIMKNTKAIIVLLASISLLLAMVAVNLIVTAVSQDEMVWATTTVKSPYEGIEIKTKEAAEKEYKLVFQYPAVQHKELNDSFEQYMKQKEAAFFTEVQKIDAKKLKKEPASLSVSFEIIPAGRDVYSILFTEKVYLTAHHTYAETESFLIDLQEPAVTSTEGLFINSEKASTALQLPEAIKSSVLYIQEQNMIVQGQKTGEDSRVPMVKAAPFVQKEWRNRLDFAAAAVKDNSEKKIALTFDDGPNPSSTEAILKTLKKHHAKATFFVLGNRVERYPELVDKIVQEGHEVGNHSWSHPDFTKLSQEKVKNELDHTAAQVEQAAGVSPIAVRPPYGATNDTVNEVIGQKPLLWTIDTLDWKSHDPKAICSVVKKEAKNGSIVLMHDIHQTTAEALDQLITDLEKQGFRFVTVSEL</sequence>
<feature type="domain" description="NodB homology" evidence="4">
    <location>
        <begin position="246"/>
        <end position="420"/>
    </location>
</feature>
<gene>
    <name evidence="5" type="ORF">B1B05_07045</name>
    <name evidence="6" type="ORF">SAMN05443094_10382</name>
</gene>
<dbReference type="EMBL" id="FTLX01000003">
    <property type="protein sequence ID" value="SIQ57063.1"/>
    <property type="molecule type" value="Genomic_DNA"/>
</dbReference>
<feature type="transmembrane region" description="Helical" evidence="3">
    <location>
        <begin position="21"/>
        <end position="41"/>
    </location>
</feature>
<keyword evidence="1" id="KW-0479">Metal-binding</keyword>
<keyword evidence="3" id="KW-1133">Transmembrane helix</keyword>
<dbReference type="PROSITE" id="PS51677">
    <property type="entry name" value="NODB"/>
    <property type="match status" value="1"/>
</dbReference>